<feature type="transmembrane region" description="Helical" evidence="8">
    <location>
        <begin position="126"/>
        <end position="145"/>
    </location>
</feature>
<dbReference type="AlphaFoldDB" id="A0A1F7U0L9"/>
<accession>A0A1F7U0L9</accession>
<evidence type="ECO:0000313" key="9">
    <source>
        <dbReference type="EMBL" id="OGL71227.1"/>
    </source>
</evidence>
<keyword evidence="6 8" id="KW-1133">Transmembrane helix</keyword>
<feature type="transmembrane region" description="Helical" evidence="8">
    <location>
        <begin position="261"/>
        <end position="286"/>
    </location>
</feature>
<keyword evidence="5 8" id="KW-0812">Transmembrane</keyword>
<sequence length="384" mass="41713">MFSLSKKTVAHLQAGEMLVGTMIGVGVFGIPFAFAQAGFFVGMMYLALLGLATITLQLMYAEVTLQTSGHHQMVGYMRRYFSSKWAHVAAVVFLGGSWGALVAYILLGGAFLAQLLMPFFGGTERLYQGIFLTVGFALALGGLRLISDAEMYLVGLLVAAILVIFVRGVLDIHVLNFLTTSASHALLPYGIVLFSLGGVHIIPEMRDALGRYRSDLRSVIIKSSLLVIVLYALFALVVVGVTGSRTTEEALFGLGAQLGTWVLVVGVIMGLLATATSFLTTTMGIKDMMEYDYRLTKVLSWFVMMAVPLLFFVFGARNFIRVIGFTGAVFGGLTGVLIVMLYQRVRTHYCNRQAKCFQLSKTIGATIAVVFLLGALFEMARPIL</sequence>
<dbReference type="Pfam" id="PF03222">
    <property type="entry name" value="Trp_Tyr_perm"/>
    <property type="match status" value="1"/>
</dbReference>
<evidence type="ECO:0000256" key="2">
    <source>
        <dbReference type="ARBA" id="ARBA00022448"/>
    </source>
</evidence>
<keyword evidence="7 8" id="KW-0472">Membrane</keyword>
<name>A0A1F7U0L9_9BACT</name>
<keyword evidence="4" id="KW-0997">Cell inner membrane</keyword>
<evidence type="ECO:0000256" key="7">
    <source>
        <dbReference type="ARBA" id="ARBA00023136"/>
    </source>
</evidence>
<reference evidence="9 10" key="1">
    <citation type="journal article" date="2016" name="Nat. Commun.">
        <title>Thousands of microbial genomes shed light on interconnected biogeochemical processes in an aquifer system.</title>
        <authorList>
            <person name="Anantharaman K."/>
            <person name="Brown C.T."/>
            <person name="Hug L.A."/>
            <person name="Sharon I."/>
            <person name="Castelle C.J."/>
            <person name="Probst A.J."/>
            <person name="Thomas B.C."/>
            <person name="Singh A."/>
            <person name="Wilkins M.J."/>
            <person name="Karaoz U."/>
            <person name="Brodie E.L."/>
            <person name="Williams K.H."/>
            <person name="Hubbard S.S."/>
            <person name="Banfield J.F."/>
        </authorList>
    </citation>
    <scope>NUCLEOTIDE SEQUENCE [LARGE SCALE GENOMIC DNA]</scope>
</reference>
<dbReference type="PANTHER" id="PTHR22950">
    <property type="entry name" value="AMINO ACID TRANSPORTER"/>
    <property type="match status" value="1"/>
</dbReference>
<feature type="transmembrane region" description="Helical" evidence="8">
    <location>
        <begin position="223"/>
        <end position="241"/>
    </location>
</feature>
<feature type="transmembrane region" description="Helical" evidence="8">
    <location>
        <begin position="12"/>
        <end position="34"/>
    </location>
</feature>
<feature type="transmembrane region" description="Helical" evidence="8">
    <location>
        <begin position="152"/>
        <end position="170"/>
    </location>
</feature>
<feature type="transmembrane region" description="Helical" evidence="8">
    <location>
        <begin position="40"/>
        <end position="65"/>
    </location>
</feature>
<dbReference type="InterPro" id="IPR018227">
    <property type="entry name" value="Amino_acid_transport_2"/>
</dbReference>
<dbReference type="GO" id="GO:0015179">
    <property type="term" value="F:L-amino acid transmembrane transporter activity"/>
    <property type="evidence" value="ECO:0007669"/>
    <property type="project" value="TreeGrafter"/>
</dbReference>
<keyword evidence="2" id="KW-0813">Transport</keyword>
<feature type="transmembrane region" description="Helical" evidence="8">
    <location>
        <begin position="363"/>
        <end position="380"/>
    </location>
</feature>
<evidence type="ECO:0000256" key="3">
    <source>
        <dbReference type="ARBA" id="ARBA00022475"/>
    </source>
</evidence>
<dbReference type="STRING" id="1802389.A3C17_03695"/>
<feature type="transmembrane region" description="Helical" evidence="8">
    <location>
        <begin position="298"/>
        <end position="316"/>
    </location>
</feature>
<dbReference type="Gene3D" id="1.20.1740.10">
    <property type="entry name" value="Amino acid/polyamine transporter I"/>
    <property type="match status" value="1"/>
</dbReference>
<evidence type="ECO:0000256" key="8">
    <source>
        <dbReference type="SAM" id="Phobius"/>
    </source>
</evidence>
<keyword evidence="3" id="KW-1003">Cell membrane</keyword>
<evidence type="ECO:0000256" key="1">
    <source>
        <dbReference type="ARBA" id="ARBA00004429"/>
    </source>
</evidence>
<evidence type="ECO:0000256" key="6">
    <source>
        <dbReference type="ARBA" id="ARBA00022989"/>
    </source>
</evidence>
<dbReference type="EMBL" id="MGDX01000016">
    <property type="protein sequence ID" value="OGL71227.1"/>
    <property type="molecule type" value="Genomic_DNA"/>
</dbReference>
<feature type="transmembrane region" description="Helical" evidence="8">
    <location>
        <begin position="182"/>
        <end position="202"/>
    </location>
</feature>
<comment type="subcellular location">
    <subcellularLocation>
        <location evidence="1">Cell inner membrane</location>
        <topology evidence="1">Multi-pass membrane protein</topology>
    </subcellularLocation>
</comment>
<gene>
    <name evidence="9" type="ORF">A3C17_03695</name>
</gene>
<evidence type="ECO:0000256" key="4">
    <source>
        <dbReference type="ARBA" id="ARBA00022519"/>
    </source>
</evidence>
<organism evidence="9 10">
    <name type="scientific">Candidatus Uhrbacteria bacterium RIFCSPHIGHO2_02_FULL_53_13</name>
    <dbReference type="NCBI Taxonomy" id="1802389"/>
    <lineage>
        <taxon>Bacteria</taxon>
        <taxon>Candidatus Uhriibacteriota</taxon>
    </lineage>
</organism>
<comment type="caution">
    <text evidence="9">The sequence shown here is derived from an EMBL/GenBank/DDBJ whole genome shotgun (WGS) entry which is preliminary data.</text>
</comment>
<evidence type="ECO:0000313" key="10">
    <source>
        <dbReference type="Proteomes" id="UP000177097"/>
    </source>
</evidence>
<feature type="transmembrane region" description="Helical" evidence="8">
    <location>
        <begin position="322"/>
        <end position="342"/>
    </location>
</feature>
<feature type="transmembrane region" description="Helical" evidence="8">
    <location>
        <begin position="85"/>
        <end position="106"/>
    </location>
</feature>
<evidence type="ECO:0000256" key="5">
    <source>
        <dbReference type="ARBA" id="ARBA00022692"/>
    </source>
</evidence>
<proteinExistence type="predicted"/>
<protein>
    <recommendedName>
        <fullName evidence="11">Amino acid transporter transmembrane domain-containing protein</fullName>
    </recommendedName>
</protein>
<evidence type="ECO:0008006" key="11">
    <source>
        <dbReference type="Google" id="ProtNLM"/>
    </source>
</evidence>
<dbReference type="GO" id="GO:0005886">
    <property type="term" value="C:plasma membrane"/>
    <property type="evidence" value="ECO:0007669"/>
    <property type="project" value="UniProtKB-SubCell"/>
</dbReference>
<dbReference type="Proteomes" id="UP000177097">
    <property type="component" value="Unassembled WGS sequence"/>
</dbReference>